<keyword evidence="3" id="KW-1185">Reference proteome</keyword>
<dbReference type="AlphaFoldDB" id="A0A0D0D0V2"/>
<dbReference type="HOGENOM" id="CLU_2432939_0_0_1"/>
<dbReference type="InParanoid" id="A0A0D0D0V2"/>
<proteinExistence type="predicted"/>
<gene>
    <name evidence="2" type="ORF">PAXRUDRAFT_101717</name>
</gene>
<dbReference type="Proteomes" id="UP000054538">
    <property type="component" value="Unassembled WGS sequence"/>
</dbReference>
<feature type="region of interest" description="Disordered" evidence="1">
    <location>
        <begin position="1"/>
        <end position="49"/>
    </location>
</feature>
<reference evidence="2 3" key="1">
    <citation type="submission" date="2014-04" db="EMBL/GenBank/DDBJ databases">
        <authorList>
            <consortium name="DOE Joint Genome Institute"/>
            <person name="Kuo A."/>
            <person name="Kohler A."/>
            <person name="Jargeat P."/>
            <person name="Nagy L.G."/>
            <person name="Floudas D."/>
            <person name="Copeland A."/>
            <person name="Barry K.W."/>
            <person name="Cichocki N."/>
            <person name="Veneault-Fourrey C."/>
            <person name="LaButti K."/>
            <person name="Lindquist E.A."/>
            <person name="Lipzen A."/>
            <person name="Lundell T."/>
            <person name="Morin E."/>
            <person name="Murat C."/>
            <person name="Sun H."/>
            <person name="Tunlid A."/>
            <person name="Henrissat B."/>
            <person name="Grigoriev I.V."/>
            <person name="Hibbett D.S."/>
            <person name="Martin F."/>
            <person name="Nordberg H.P."/>
            <person name="Cantor M.N."/>
            <person name="Hua S.X."/>
        </authorList>
    </citation>
    <scope>NUCLEOTIDE SEQUENCE [LARGE SCALE GENOMIC DNA]</scope>
    <source>
        <strain evidence="2 3">Ve08.2h10</strain>
    </source>
</reference>
<evidence type="ECO:0000256" key="1">
    <source>
        <dbReference type="SAM" id="MobiDB-lite"/>
    </source>
</evidence>
<feature type="non-terminal residue" evidence="2">
    <location>
        <position position="1"/>
    </location>
</feature>
<evidence type="ECO:0000313" key="3">
    <source>
        <dbReference type="Proteomes" id="UP000054538"/>
    </source>
</evidence>
<sequence>AACVEEVPDEKDPFRDLEPRTPVPQRPTAEEVPDNEGPHAPPPIDPNEEELLNSIHENILLDDLHLSMAFITSLSSASLDGPHSGLNADTL</sequence>
<name>A0A0D0D0V2_9AGAM</name>
<feature type="non-terminal residue" evidence="2">
    <location>
        <position position="91"/>
    </location>
</feature>
<protein>
    <submittedName>
        <fullName evidence="2">Unplaced genomic scaffold scaffold_935, whole genome shotgun sequence</fullName>
    </submittedName>
</protein>
<feature type="compositionally biased region" description="Basic and acidic residues" evidence="1">
    <location>
        <begin position="10"/>
        <end position="19"/>
    </location>
</feature>
<organism evidence="2 3">
    <name type="scientific">Paxillus rubicundulus Ve08.2h10</name>
    <dbReference type="NCBI Taxonomy" id="930991"/>
    <lineage>
        <taxon>Eukaryota</taxon>
        <taxon>Fungi</taxon>
        <taxon>Dikarya</taxon>
        <taxon>Basidiomycota</taxon>
        <taxon>Agaricomycotina</taxon>
        <taxon>Agaricomycetes</taxon>
        <taxon>Agaricomycetidae</taxon>
        <taxon>Boletales</taxon>
        <taxon>Paxilineae</taxon>
        <taxon>Paxillaceae</taxon>
        <taxon>Paxillus</taxon>
    </lineage>
</organism>
<evidence type="ECO:0000313" key="2">
    <source>
        <dbReference type="EMBL" id="KIK81648.1"/>
    </source>
</evidence>
<reference evidence="3" key="2">
    <citation type="submission" date="2015-01" db="EMBL/GenBank/DDBJ databases">
        <title>Evolutionary Origins and Diversification of the Mycorrhizal Mutualists.</title>
        <authorList>
            <consortium name="DOE Joint Genome Institute"/>
            <consortium name="Mycorrhizal Genomics Consortium"/>
            <person name="Kohler A."/>
            <person name="Kuo A."/>
            <person name="Nagy L.G."/>
            <person name="Floudas D."/>
            <person name="Copeland A."/>
            <person name="Barry K.W."/>
            <person name="Cichocki N."/>
            <person name="Veneault-Fourrey C."/>
            <person name="LaButti K."/>
            <person name="Lindquist E.A."/>
            <person name="Lipzen A."/>
            <person name="Lundell T."/>
            <person name="Morin E."/>
            <person name="Murat C."/>
            <person name="Riley R."/>
            <person name="Ohm R."/>
            <person name="Sun H."/>
            <person name="Tunlid A."/>
            <person name="Henrissat B."/>
            <person name="Grigoriev I.V."/>
            <person name="Hibbett D.S."/>
            <person name="Martin F."/>
        </authorList>
    </citation>
    <scope>NUCLEOTIDE SEQUENCE [LARGE SCALE GENOMIC DNA]</scope>
    <source>
        <strain evidence="3">Ve08.2h10</strain>
    </source>
</reference>
<accession>A0A0D0D0V2</accession>
<dbReference type="EMBL" id="KN825757">
    <property type="protein sequence ID" value="KIK81648.1"/>
    <property type="molecule type" value="Genomic_DNA"/>
</dbReference>
<dbReference type="OrthoDB" id="3261594at2759"/>